<feature type="transmembrane region" description="Helical" evidence="7">
    <location>
        <begin position="30"/>
        <end position="50"/>
    </location>
</feature>
<dbReference type="GO" id="GO:0044781">
    <property type="term" value="P:bacterial-type flagellum organization"/>
    <property type="evidence" value="ECO:0007669"/>
    <property type="project" value="UniProtKB-UniRule"/>
</dbReference>
<dbReference type="KEGG" id="tee:Tel_05725"/>
<evidence type="ECO:0000256" key="3">
    <source>
        <dbReference type="ARBA" id="ARBA00022989"/>
    </source>
</evidence>
<evidence type="ECO:0000256" key="5">
    <source>
        <dbReference type="ARBA" id="ARBA00023143"/>
    </source>
</evidence>
<dbReference type="GO" id="GO:0009425">
    <property type="term" value="C:bacterial-type flagellum basal body"/>
    <property type="evidence" value="ECO:0007669"/>
    <property type="project" value="UniProtKB-SubCell"/>
</dbReference>
<dbReference type="PANTHER" id="PTHR38766:SF1">
    <property type="entry name" value="FLAGELLAR PROTEIN FLIO"/>
    <property type="match status" value="1"/>
</dbReference>
<evidence type="ECO:0000256" key="2">
    <source>
        <dbReference type="ARBA" id="ARBA00022692"/>
    </source>
</evidence>
<comment type="subcellular location">
    <subcellularLocation>
        <location evidence="7">Cell membrane</location>
    </subcellularLocation>
    <subcellularLocation>
        <location evidence="7">Bacterial flagellum basal body</location>
    </subcellularLocation>
</comment>
<evidence type="ECO:0000313" key="8">
    <source>
        <dbReference type="EMBL" id="ALP52689.1"/>
    </source>
</evidence>
<evidence type="ECO:0000256" key="4">
    <source>
        <dbReference type="ARBA" id="ARBA00023136"/>
    </source>
</evidence>
<gene>
    <name evidence="8" type="ORF">Tel_05725</name>
</gene>
<dbReference type="NCBIfam" id="TIGR03500">
    <property type="entry name" value="FliO_TIGR"/>
    <property type="match status" value="1"/>
</dbReference>
<dbReference type="Proteomes" id="UP000055136">
    <property type="component" value="Chromosome"/>
</dbReference>
<sequence>MALLPGLAAAQEQADKVQKSLPHTSADQMIKLVLGLLFVLFLIFLLAWLFKKYLGGSVIYNASLRSVAGVSVGQKERVVLMQVGERQILVGVAPGQVNMLYALEKGDEIKPPTPAEKGAFAEKLKQSLTRLDKQ</sequence>
<evidence type="ECO:0000313" key="9">
    <source>
        <dbReference type="Proteomes" id="UP000055136"/>
    </source>
</evidence>
<proteinExistence type="inferred from homology"/>
<organism evidence="8 9">
    <name type="scientific">Candidatus Tenderia electrophaga</name>
    <dbReference type="NCBI Taxonomy" id="1748243"/>
    <lineage>
        <taxon>Bacteria</taxon>
        <taxon>Pseudomonadati</taxon>
        <taxon>Pseudomonadota</taxon>
        <taxon>Gammaproteobacteria</taxon>
        <taxon>Candidatus Tenderiales</taxon>
        <taxon>Candidatus Tenderiaceae</taxon>
        <taxon>Candidatus Tenderia</taxon>
    </lineage>
</organism>
<dbReference type="InterPro" id="IPR022781">
    <property type="entry name" value="Flagellar_biosynth_FliO"/>
</dbReference>
<comment type="similarity">
    <text evidence="6 7">Belongs to the FliO/MopB family.</text>
</comment>
<evidence type="ECO:0000256" key="7">
    <source>
        <dbReference type="RuleBase" id="RU362064"/>
    </source>
</evidence>
<dbReference type="STRING" id="1748243.Tel_05725"/>
<keyword evidence="2 7" id="KW-0812">Transmembrane</keyword>
<keyword evidence="4 7" id="KW-0472">Membrane</keyword>
<dbReference type="EMBL" id="CP013099">
    <property type="protein sequence ID" value="ALP52689.1"/>
    <property type="molecule type" value="Genomic_DNA"/>
</dbReference>
<reference evidence="8" key="1">
    <citation type="submission" date="2015-10" db="EMBL/GenBank/DDBJ databases">
        <title>Description of Candidatus Tenderia electrophaga gen. nov, sp. nov., an Uncultivated Electroautotroph from a Biocathode Enrichment.</title>
        <authorList>
            <person name="Eddie B.J."/>
            <person name="Malanoski A.P."/>
            <person name="Wang Z."/>
            <person name="Hall R.J."/>
            <person name="Oh S.D."/>
            <person name="Heiner C."/>
            <person name="Lin B."/>
            <person name="Strycharz-Glaven S.M."/>
        </authorList>
    </citation>
    <scope>NUCLEOTIDE SEQUENCE [LARGE SCALE GENOMIC DNA]</scope>
    <source>
        <strain evidence="8">NRL1</strain>
    </source>
</reference>
<protein>
    <recommendedName>
        <fullName evidence="7">Flagellar protein</fullName>
    </recommendedName>
</protein>
<dbReference type="PANTHER" id="PTHR38766">
    <property type="entry name" value="FLAGELLAR PROTEIN FLIO"/>
    <property type="match status" value="1"/>
</dbReference>
<keyword evidence="9" id="KW-1185">Reference proteome</keyword>
<accession>A0A0S2TC03</accession>
<keyword evidence="5 7" id="KW-0975">Bacterial flagellum</keyword>
<keyword evidence="3 7" id="KW-1133">Transmembrane helix</keyword>
<dbReference type="AlphaFoldDB" id="A0A0S2TC03"/>
<name>A0A0S2TC03_9GAMM</name>
<dbReference type="Pfam" id="PF04347">
    <property type="entry name" value="FliO"/>
    <property type="match status" value="1"/>
</dbReference>
<keyword evidence="1 7" id="KW-1003">Cell membrane</keyword>
<evidence type="ECO:0000256" key="6">
    <source>
        <dbReference type="ARBA" id="ARBA00037937"/>
    </source>
</evidence>
<evidence type="ECO:0000256" key="1">
    <source>
        <dbReference type="ARBA" id="ARBA00022475"/>
    </source>
</evidence>
<dbReference type="InterPro" id="IPR052205">
    <property type="entry name" value="FliO/MopB"/>
</dbReference>
<dbReference type="GO" id="GO:0005886">
    <property type="term" value="C:plasma membrane"/>
    <property type="evidence" value="ECO:0007669"/>
    <property type="project" value="UniProtKB-SubCell"/>
</dbReference>